<feature type="region of interest" description="Disordered" evidence="1">
    <location>
        <begin position="73"/>
        <end position="109"/>
    </location>
</feature>
<sequence>MENPKLPACDSIGVAADSRSALLSSTVNGRPPDALPLVCSGPALERPGSPLADDIQRDIKKLRGPKTAILADSSAPMEFDESHSGKEGPVEVVDLSPEHGRDSGVTSGKSRVSYASVVGRSLKGDEQVQDGVVLDPNKVIVLDEDCVVNRDGQFPTIRFSTRNVCFKCGVYGHSQDLCSHIVLKTTDSADAEQPTNNVNAPVRPDTSAEGLFGPWMVVDTRRHRALAGKSAPKGVDAELHRANGSRFAILGKDSRLSELEQISVAEGDVQQSLKNVQEHLTSGSLAPRKGVAAKAVVMPMVEGRTVSVVEHAGHGASHSAVSIVEQGHGGRSGDPIVQGKRMRGKAKGVKENVKQGLKIRKSSDVRTISRPVLSEWVDNMNTQLDNFARDRELEPGGVVRVLVNQEGVLEKTTSLEDRNKGQPGLSTDVSEDSDRRMDLSF</sequence>
<evidence type="ECO:0000313" key="2">
    <source>
        <dbReference type="EMBL" id="KAK8510188.1"/>
    </source>
</evidence>
<organism evidence="2 3">
    <name type="scientific">Hibiscus sabdariffa</name>
    <name type="common">roselle</name>
    <dbReference type="NCBI Taxonomy" id="183260"/>
    <lineage>
        <taxon>Eukaryota</taxon>
        <taxon>Viridiplantae</taxon>
        <taxon>Streptophyta</taxon>
        <taxon>Embryophyta</taxon>
        <taxon>Tracheophyta</taxon>
        <taxon>Spermatophyta</taxon>
        <taxon>Magnoliopsida</taxon>
        <taxon>eudicotyledons</taxon>
        <taxon>Gunneridae</taxon>
        <taxon>Pentapetalae</taxon>
        <taxon>rosids</taxon>
        <taxon>malvids</taxon>
        <taxon>Malvales</taxon>
        <taxon>Malvaceae</taxon>
        <taxon>Malvoideae</taxon>
        <taxon>Hibiscus</taxon>
    </lineage>
</organism>
<feature type="compositionally biased region" description="Basic and acidic residues" evidence="1">
    <location>
        <begin position="80"/>
        <end position="89"/>
    </location>
</feature>
<evidence type="ECO:0000313" key="3">
    <source>
        <dbReference type="Proteomes" id="UP001472677"/>
    </source>
</evidence>
<name>A0ABR2BT69_9ROSI</name>
<evidence type="ECO:0000256" key="1">
    <source>
        <dbReference type="SAM" id="MobiDB-lite"/>
    </source>
</evidence>
<protein>
    <recommendedName>
        <fullName evidence="4">CCHC-type domain-containing protein</fullName>
    </recommendedName>
</protein>
<proteinExistence type="predicted"/>
<feature type="region of interest" description="Disordered" evidence="1">
    <location>
        <begin position="325"/>
        <end position="346"/>
    </location>
</feature>
<keyword evidence="3" id="KW-1185">Reference proteome</keyword>
<dbReference type="Proteomes" id="UP001472677">
    <property type="component" value="Unassembled WGS sequence"/>
</dbReference>
<gene>
    <name evidence="2" type="ORF">V6N12_008062</name>
</gene>
<comment type="caution">
    <text evidence="2">The sequence shown here is derived from an EMBL/GenBank/DDBJ whole genome shotgun (WGS) entry which is preliminary data.</text>
</comment>
<feature type="region of interest" description="Disordered" evidence="1">
    <location>
        <begin position="413"/>
        <end position="441"/>
    </location>
</feature>
<reference evidence="2 3" key="1">
    <citation type="journal article" date="2024" name="G3 (Bethesda)">
        <title>Genome assembly of Hibiscus sabdariffa L. provides insights into metabolisms of medicinal natural products.</title>
        <authorList>
            <person name="Kim T."/>
        </authorList>
    </citation>
    <scope>NUCLEOTIDE SEQUENCE [LARGE SCALE GENOMIC DNA]</scope>
    <source>
        <strain evidence="2">TK-2024</strain>
        <tissue evidence="2">Old leaves</tissue>
    </source>
</reference>
<feature type="compositionally biased region" description="Basic and acidic residues" evidence="1">
    <location>
        <begin position="432"/>
        <end position="441"/>
    </location>
</feature>
<evidence type="ECO:0008006" key="4">
    <source>
        <dbReference type="Google" id="ProtNLM"/>
    </source>
</evidence>
<dbReference type="EMBL" id="JBBPBM010000088">
    <property type="protein sequence ID" value="KAK8510188.1"/>
    <property type="molecule type" value="Genomic_DNA"/>
</dbReference>
<accession>A0ABR2BT69</accession>